<gene>
    <name evidence="5" type="ORF">DLM85_18035</name>
</gene>
<keyword evidence="2" id="KW-0732">Signal</keyword>
<evidence type="ECO:0000259" key="3">
    <source>
        <dbReference type="Pfam" id="PF13598"/>
    </source>
</evidence>
<dbReference type="PANTHER" id="PTHR31005:SF8">
    <property type="entry name" value="DUF4139 DOMAIN-CONTAINING PROTEIN"/>
    <property type="match status" value="1"/>
</dbReference>
<keyword evidence="1" id="KW-0175">Coiled coil</keyword>
<dbReference type="InterPro" id="IPR011935">
    <property type="entry name" value="CHP02231"/>
</dbReference>
<evidence type="ECO:0000256" key="2">
    <source>
        <dbReference type="SAM" id="SignalP"/>
    </source>
</evidence>
<evidence type="ECO:0000313" key="5">
    <source>
        <dbReference type="EMBL" id="RAK64589.1"/>
    </source>
</evidence>
<comment type="caution">
    <text evidence="5">The sequence shown here is derived from an EMBL/GenBank/DDBJ whole genome shotgun (WGS) entry which is preliminary data.</text>
</comment>
<feature type="domain" description="DUF4140" evidence="4">
    <location>
        <begin position="36"/>
        <end position="128"/>
    </location>
</feature>
<name>A0A328BCX5_9BACT</name>
<dbReference type="Proteomes" id="UP000248553">
    <property type="component" value="Unassembled WGS sequence"/>
</dbReference>
<dbReference type="EMBL" id="QHKM01000006">
    <property type="protein sequence ID" value="RAK64589.1"/>
    <property type="molecule type" value="Genomic_DNA"/>
</dbReference>
<dbReference type="AlphaFoldDB" id="A0A328BCX5"/>
<dbReference type="InterPro" id="IPR025554">
    <property type="entry name" value="DUF4140"/>
</dbReference>
<reference evidence="6" key="1">
    <citation type="submission" date="2018-05" db="EMBL/GenBank/DDBJ databases">
        <authorList>
            <person name="Nie L."/>
        </authorList>
    </citation>
    <scope>NUCLEOTIDE SEQUENCE [LARGE SCALE GENOMIC DNA]</scope>
    <source>
        <strain evidence="6">NL</strain>
    </source>
</reference>
<proteinExistence type="predicted"/>
<dbReference type="InterPro" id="IPR037291">
    <property type="entry name" value="DUF4139"/>
</dbReference>
<feature type="chain" id="PRO_5016353983" description="Mucoidy inhibitor MuiA family protein" evidence="2">
    <location>
        <begin position="21"/>
        <end position="517"/>
    </location>
</feature>
<keyword evidence="6" id="KW-1185">Reference proteome</keyword>
<feature type="domain" description="DUF4139" evidence="3">
    <location>
        <begin position="207"/>
        <end position="499"/>
    </location>
</feature>
<evidence type="ECO:0000256" key="1">
    <source>
        <dbReference type="SAM" id="Coils"/>
    </source>
</evidence>
<evidence type="ECO:0008006" key="7">
    <source>
        <dbReference type="Google" id="ProtNLM"/>
    </source>
</evidence>
<dbReference type="OrthoDB" id="634585at2"/>
<dbReference type="Pfam" id="PF13598">
    <property type="entry name" value="DUF4139"/>
    <property type="match status" value="1"/>
</dbReference>
<organism evidence="5 6">
    <name type="scientific">Hymenobacter edaphi</name>
    <dbReference type="NCBI Taxonomy" id="2211146"/>
    <lineage>
        <taxon>Bacteria</taxon>
        <taxon>Pseudomonadati</taxon>
        <taxon>Bacteroidota</taxon>
        <taxon>Cytophagia</taxon>
        <taxon>Cytophagales</taxon>
        <taxon>Hymenobacteraceae</taxon>
        <taxon>Hymenobacter</taxon>
    </lineage>
</organism>
<evidence type="ECO:0000259" key="4">
    <source>
        <dbReference type="Pfam" id="PF13600"/>
    </source>
</evidence>
<feature type="coiled-coil region" evidence="1">
    <location>
        <begin position="104"/>
        <end position="131"/>
    </location>
</feature>
<protein>
    <recommendedName>
        <fullName evidence="7">Mucoidy inhibitor MuiA family protein</fullName>
    </recommendedName>
</protein>
<accession>A0A328BCX5</accession>
<sequence length="517" mass="56799">MPHRLLVPLLLLSAAGRGLAQSTPEAVRASLPLRSVTVALNQAELEHRGTVTLPAGRSTVWVEGVASSFSDQSLQVETSDNAQLLTVSSEAVRPPAGRTPTDSLSLLDARLRRLDAEVKALEEERNFLLANRTLPAGTQAGWSTELQKGATFLRTRLPDIQTQTETLTARRQQLANRRTLLANGTTGPQRLRVALLLELARPGAVSLTLRYVNTACLWELRPEIRVPESGRKLIVNSFAKVSNGSGLDWTNVQLRLKNEEVEPNVTKPDLTPWAMNFRSSTGGEGRVDKFVVKGNASGKATAAEPSSVYTVPEPVSVSQGNDYLARLAEQTLPARPEYVTIPKLSEKVFLQAKVTGWEGLFLPDEEFGANVYYAGAYVGETEIDPRAFNDSLEISLGHDNLITVGRTKTQDFNGKAALNGQQRTQVTYEINVRNRHAQAVRVRVLDQIPVSQESDLKVKLESSDGAELDEASGKLTWLLALAGGTSKRVRFTFTVEYPKGRTVDFQRPRTIRSPKFR</sequence>
<dbReference type="PANTHER" id="PTHR31005">
    <property type="entry name" value="DUF4139 DOMAIN-CONTAINING PROTEIN"/>
    <property type="match status" value="1"/>
</dbReference>
<evidence type="ECO:0000313" key="6">
    <source>
        <dbReference type="Proteomes" id="UP000248553"/>
    </source>
</evidence>
<feature type="signal peptide" evidence="2">
    <location>
        <begin position="1"/>
        <end position="20"/>
    </location>
</feature>
<dbReference type="Pfam" id="PF13600">
    <property type="entry name" value="DUF4140"/>
    <property type="match status" value="1"/>
</dbReference>